<dbReference type="OrthoDB" id="277808at2"/>
<organism evidence="2 3">
    <name type="scientific">Bifidobacterium myosotis</name>
    <dbReference type="NCBI Taxonomy" id="1630166"/>
    <lineage>
        <taxon>Bacteria</taxon>
        <taxon>Bacillati</taxon>
        <taxon>Actinomycetota</taxon>
        <taxon>Actinomycetes</taxon>
        <taxon>Bifidobacteriales</taxon>
        <taxon>Bifidobacteriaceae</taxon>
        <taxon>Bifidobacterium</taxon>
    </lineage>
</organism>
<name>A0A261FRL1_9BIFI</name>
<evidence type="ECO:0000313" key="2">
    <source>
        <dbReference type="EMBL" id="OZG61718.1"/>
    </source>
</evidence>
<dbReference type="GO" id="GO:0000030">
    <property type="term" value="F:mannosyltransferase activity"/>
    <property type="evidence" value="ECO:0007669"/>
    <property type="project" value="TreeGrafter"/>
</dbReference>
<dbReference type="EMBL" id="MWWW01000002">
    <property type="protein sequence ID" value="OZG61718.1"/>
    <property type="molecule type" value="Genomic_DNA"/>
</dbReference>
<dbReference type="Gene3D" id="3.90.550.20">
    <property type="match status" value="1"/>
</dbReference>
<proteinExistence type="predicted"/>
<sequence length="240" mass="27824">MIPKVIHYCWFGGGPLPKKERRCMESWKKFAPDYEIVRWDESNYDVHKNRYMAEAYDRKKWGFVPDYARFDIIYTHGGIYLDTDVELVKPLDELLVNKAYMGFESGEWINGGIGFGAEAGNPLIKGLRDMYDELVFVDEQGELNLTPSPHYITRFLMNYGLLQDNTMQTLDGEMTIYPTDYFAPKDYLTGKINMTANTVSIHQYSATWQPPKKKIARTVKRLVGETAFNKLVLVKKAFKK</sequence>
<gene>
    <name evidence="2" type="ORF">BMYO_0232</name>
</gene>
<dbReference type="InterPro" id="IPR007577">
    <property type="entry name" value="GlycoTrfase_DXD_sugar-bd_CS"/>
</dbReference>
<dbReference type="PANTHER" id="PTHR32385:SF15">
    <property type="entry name" value="INOSITOL PHOSPHOCERAMIDE MANNOSYLTRANSFERASE 1"/>
    <property type="match status" value="1"/>
</dbReference>
<dbReference type="RefSeq" id="WP_094666759.1">
    <property type="nucleotide sequence ID" value="NZ_MWWW01000002.1"/>
</dbReference>
<dbReference type="InterPro" id="IPR051706">
    <property type="entry name" value="Glycosyltransferase_domain"/>
</dbReference>
<accession>A0A261FRL1</accession>
<dbReference type="PANTHER" id="PTHR32385">
    <property type="entry name" value="MANNOSYL PHOSPHORYLINOSITOL CERAMIDE SYNTHASE"/>
    <property type="match status" value="1"/>
</dbReference>
<evidence type="ECO:0000256" key="1">
    <source>
        <dbReference type="ARBA" id="ARBA00022679"/>
    </source>
</evidence>
<dbReference type="Proteomes" id="UP000216871">
    <property type="component" value="Unassembled WGS sequence"/>
</dbReference>
<keyword evidence="3" id="KW-1185">Reference proteome</keyword>
<dbReference type="SUPFAM" id="SSF53448">
    <property type="entry name" value="Nucleotide-diphospho-sugar transferases"/>
    <property type="match status" value="1"/>
</dbReference>
<dbReference type="GO" id="GO:0016020">
    <property type="term" value="C:membrane"/>
    <property type="evidence" value="ECO:0007669"/>
    <property type="project" value="GOC"/>
</dbReference>
<protein>
    <submittedName>
        <fullName evidence="2">Glycosyl transferase</fullName>
    </submittedName>
</protein>
<dbReference type="GO" id="GO:0051999">
    <property type="term" value="P:mannosyl-inositol phosphorylceramide biosynthetic process"/>
    <property type="evidence" value="ECO:0007669"/>
    <property type="project" value="TreeGrafter"/>
</dbReference>
<dbReference type="AlphaFoldDB" id="A0A261FRL1"/>
<keyword evidence="1 2" id="KW-0808">Transferase</keyword>
<evidence type="ECO:0000313" key="3">
    <source>
        <dbReference type="Proteomes" id="UP000216871"/>
    </source>
</evidence>
<reference evidence="2 3" key="1">
    <citation type="journal article" date="2017" name="BMC Genomics">
        <title>Comparative genomic and phylogenomic analyses of the Bifidobacteriaceae family.</title>
        <authorList>
            <person name="Lugli G.A."/>
            <person name="Milani C."/>
            <person name="Turroni F."/>
            <person name="Duranti S."/>
            <person name="Mancabelli L."/>
            <person name="Mangifesta M."/>
            <person name="Ferrario C."/>
            <person name="Modesto M."/>
            <person name="Mattarelli P."/>
            <person name="Jiri K."/>
            <person name="van Sinderen D."/>
            <person name="Ventura M."/>
        </authorList>
    </citation>
    <scope>NUCLEOTIDE SEQUENCE [LARGE SCALE GENOMIC DNA]</scope>
    <source>
        <strain evidence="2 3">DSM 100196</strain>
    </source>
</reference>
<comment type="caution">
    <text evidence="2">The sequence shown here is derived from an EMBL/GenBank/DDBJ whole genome shotgun (WGS) entry which is preliminary data.</text>
</comment>
<dbReference type="InterPro" id="IPR029044">
    <property type="entry name" value="Nucleotide-diphossugar_trans"/>
</dbReference>
<dbReference type="Pfam" id="PF04488">
    <property type="entry name" value="Gly_transf_sug"/>
    <property type="match status" value="1"/>
</dbReference>